<organism evidence="1 2">
    <name type="scientific">Paraburkholderia phymatum</name>
    <dbReference type="NCBI Taxonomy" id="148447"/>
    <lineage>
        <taxon>Bacteria</taxon>
        <taxon>Pseudomonadati</taxon>
        <taxon>Pseudomonadota</taxon>
        <taxon>Betaproteobacteria</taxon>
        <taxon>Burkholderiales</taxon>
        <taxon>Burkholderiaceae</taxon>
        <taxon>Paraburkholderia</taxon>
    </lineage>
</organism>
<keyword evidence="2" id="KW-1185">Reference proteome</keyword>
<protein>
    <submittedName>
        <fullName evidence="1">Peroxiredoxin-like family protein</fullName>
    </submittedName>
</protein>
<comment type="caution">
    <text evidence="1">The sequence shown here is derived from an EMBL/GenBank/DDBJ whole genome shotgun (WGS) entry which is preliminary data.</text>
</comment>
<name>A0ACC6U4A7_9BURK</name>
<dbReference type="Proteomes" id="UP001558850">
    <property type="component" value="Unassembled WGS sequence"/>
</dbReference>
<accession>A0ACC6U4A7</accession>
<dbReference type="EMBL" id="JBFRCH010000013">
    <property type="protein sequence ID" value="MEX3934414.1"/>
    <property type="molecule type" value="Genomic_DNA"/>
</dbReference>
<evidence type="ECO:0000313" key="1">
    <source>
        <dbReference type="EMBL" id="MEX3934414.1"/>
    </source>
</evidence>
<reference evidence="1" key="1">
    <citation type="submission" date="2024-07" db="EMBL/GenBank/DDBJ databases">
        <title>A survey of Mimosa microsymbionts across Brazilian biomes reveals a high diversity of Paraburkholderia nodulating endemic species, but also that Cupriavidus is common as a symbiont of widespread species.</title>
        <authorList>
            <person name="Rouws L."/>
            <person name="Barauna A."/>
            <person name="Beukes C."/>
            <person name="Rouws J.R.C."/>
            <person name="De Faria S.M."/>
            <person name="Gross E."/>
            <person name="Bueno Dos Reis Junior F."/>
            <person name="Simon M.F."/>
            <person name="Maluk M."/>
            <person name="Odee D.W."/>
            <person name="Kenicer G."/>
            <person name="Young J.P.W."/>
            <person name="Reis V.M."/>
            <person name="Zilli J."/>
            <person name="James E.K."/>
        </authorList>
    </citation>
    <scope>NUCLEOTIDE SEQUENCE</scope>
    <source>
        <strain evidence="1">EG181B</strain>
    </source>
</reference>
<evidence type="ECO:0000313" key="2">
    <source>
        <dbReference type="Proteomes" id="UP001558850"/>
    </source>
</evidence>
<proteinExistence type="predicted"/>
<sequence>MSDLKPRAPVPALNVAMTNGSSWQLAGRRPEQFTMIVFYRGLHCPICKTYIAELDAKLSEFTRRGVDVVAISGDTRERAQQSCEKWGLTQLAVGYGFPVNEARNWGLFISNAIKESEPAEFFEPGLFLIKPDGTLYASSVISMPFARPHFGDVLNAIDFVVKNGYPARGEA</sequence>
<gene>
    <name evidence="1" type="ORF">AB4Y32_21920</name>
</gene>